<evidence type="ECO:0000313" key="1">
    <source>
        <dbReference type="EMBL" id="RDX75282.1"/>
    </source>
</evidence>
<name>A0A371FAG6_MUCPR</name>
<accession>A0A371FAG6</accession>
<feature type="non-terminal residue" evidence="1">
    <location>
        <position position="1"/>
    </location>
</feature>
<proteinExistence type="predicted"/>
<evidence type="ECO:0000313" key="2">
    <source>
        <dbReference type="Proteomes" id="UP000257109"/>
    </source>
</evidence>
<dbReference type="Proteomes" id="UP000257109">
    <property type="component" value="Unassembled WGS sequence"/>
</dbReference>
<dbReference type="EMBL" id="QJKJ01009884">
    <property type="protein sequence ID" value="RDX75282.1"/>
    <property type="molecule type" value="Genomic_DNA"/>
</dbReference>
<gene>
    <name evidence="1" type="ORF">CR513_44870</name>
</gene>
<sequence length="59" mass="6243">MNGSSNLKGGGADIILEGPRQAEYEALLVGLDLTLGVSVCRDILATSLWRIGVATDILW</sequence>
<organism evidence="1 2">
    <name type="scientific">Mucuna pruriens</name>
    <name type="common">Velvet bean</name>
    <name type="synonym">Dolichos pruriens</name>
    <dbReference type="NCBI Taxonomy" id="157652"/>
    <lineage>
        <taxon>Eukaryota</taxon>
        <taxon>Viridiplantae</taxon>
        <taxon>Streptophyta</taxon>
        <taxon>Embryophyta</taxon>
        <taxon>Tracheophyta</taxon>
        <taxon>Spermatophyta</taxon>
        <taxon>Magnoliopsida</taxon>
        <taxon>eudicotyledons</taxon>
        <taxon>Gunneridae</taxon>
        <taxon>Pentapetalae</taxon>
        <taxon>rosids</taxon>
        <taxon>fabids</taxon>
        <taxon>Fabales</taxon>
        <taxon>Fabaceae</taxon>
        <taxon>Papilionoideae</taxon>
        <taxon>50 kb inversion clade</taxon>
        <taxon>NPAAA clade</taxon>
        <taxon>indigoferoid/millettioid clade</taxon>
        <taxon>Phaseoleae</taxon>
        <taxon>Mucuna</taxon>
    </lineage>
</organism>
<dbReference type="AlphaFoldDB" id="A0A371FAG6"/>
<comment type="caution">
    <text evidence="1">The sequence shown here is derived from an EMBL/GenBank/DDBJ whole genome shotgun (WGS) entry which is preliminary data.</text>
</comment>
<keyword evidence="2" id="KW-1185">Reference proteome</keyword>
<reference evidence="1" key="1">
    <citation type="submission" date="2018-05" db="EMBL/GenBank/DDBJ databases">
        <title>Draft genome of Mucuna pruriens seed.</title>
        <authorList>
            <person name="Nnadi N.E."/>
            <person name="Vos R."/>
            <person name="Hasami M.H."/>
            <person name="Devisetty U.K."/>
            <person name="Aguiy J.C."/>
        </authorList>
    </citation>
    <scope>NUCLEOTIDE SEQUENCE [LARGE SCALE GENOMIC DNA]</scope>
    <source>
        <strain evidence="1">JCA_2017</strain>
    </source>
</reference>
<protein>
    <submittedName>
        <fullName evidence="1">Uncharacterized protein</fullName>
    </submittedName>
</protein>